<evidence type="ECO:0000256" key="1">
    <source>
        <dbReference type="ARBA" id="ARBA00005695"/>
    </source>
</evidence>
<dbReference type="EMBL" id="MFCP01000015">
    <property type="protein sequence ID" value="OGE28795.1"/>
    <property type="molecule type" value="Genomic_DNA"/>
</dbReference>
<dbReference type="InterPro" id="IPR030678">
    <property type="entry name" value="Peptide/Ni-bd"/>
</dbReference>
<dbReference type="InterPro" id="IPR000914">
    <property type="entry name" value="SBP_5_dom"/>
</dbReference>
<comment type="similarity">
    <text evidence="1">Belongs to the bacterial solute-binding protein 5 family.</text>
</comment>
<dbReference type="Pfam" id="PF00496">
    <property type="entry name" value="SBP_bac_5"/>
    <property type="match status" value="1"/>
</dbReference>
<dbReference type="InterPro" id="IPR039424">
    <property type="entry name" value="SBP_5"/>
</dbReference>
<dbReference type="Proteomes" id="UP000177555">
    <property type="component" value="Unassembled WGS sequence"/>
</dbReference>
<keyword evidence="4" id="KW-0812">Transmembrane</keyword>
<dbReference type="PANTHER" id="PTHR30290">
    <property type="entry name" value="PERIPLASMIC BINDING COMPONENT OF ABC TRANSPORTER"/>
    <property type="match status" value="1"/>
</dbReference>
<evidence type="ECO:0000256" key="3">
    <source>
        <dbReference type="ARBA" id="ARBA00022729"/>
    </source>
</evidence>
<sequence>MNLRSVRLFLMIVVEYLKRNKFWFAWTASILIILVILQVEFKLFYPPNIIRVGLVGTYQEHDLPEEVTNLTSTGLVQADSEGRIKPNLVTGWEVNNDATELKFKLRDDLRWIDNTMLKSTDLEFNIPDTSISFPDERTIQFNLKESYSALPSLLTKPIFKRGTLVGVGPYRITKIEKSRIFITKITLKGNNAKLPTIYMRFYPSEKVAITGFSLGEVQVILGISSPKVIPPNSLIGLRQRTDYSKIVTILFQTTDSTLQNRSLRQALSYQAPQIEGEEGANNPYPPNSWAYDKLSKKYLSNPEEAEEALERAKSSLPEDKLASEIILTATPNLEEVGKEIIGSWKKLGFDAKLRVESGIPQNFQALLITQSIPIDPDQYFLWHGTQTKTNLTRYNSKRVDKDLEDGRKIVTEEERKEKYFDFQKTLLEDTPATFLYFPKYNIVYLKKVEPLLEKIPNLSH</sequence>
<evidence type="ECO:0000313" key="6">
    <source>
        <dbReference type="EMBL" id="OGE28795.1"/>
    </source>
</evidence>
<dbReference type="SUPFAM" id="SSF53850">
    <property type="entry name" value="Periplasmic binding protein-like II"/>
    <property type="match status" value="1"/>
</dbReference>
<evidence type="ECO:0000256" key="2">
    <source>
        <dbReference type="ARBA" id="ARBA00022448"/>
    </source>
</evidence>
<dbReference type="GO" id="GO:1904680">
    <property type="term" value="F:peptide transmembrane transporter activity"/>
    <property type="evidence" value="ECO:0007669"/>
    <property type="project" value="TreeGrafter"/>
</dbReference>
<keyword evidence="3" id="KW-0732">Signal</keyword>
<keyword evidence="4" id="KW-1133">Transmembrane helix</keyword>
<evidence type="ECO:0000313" key="7">
    <source>
        <dbReference type="Proteomes" id="UP000177555"/>
    </source>
</evidence>
<organism evidence="6 7">
    <name type="scientific">Candidatus Daviesbacteria bacterium RIFCSPHIGHO2_01_FULL_40_11</name>
    <dbReference type="NCBI Taxonomy" id="1797762"/>
    <lineage>
        <taxon>Bacteria</taxon>
        <taxon>Candidatus Daviesiibacteriota</taxon>
    </lineage>
</organism>
<feature type="domain" description="Solute-binding protein family 5" evidence="5">
    <location>
        <begin position="84"/>
        <end position="368"/>
    </location>
</feature>
<keyword evidence="2" id="KW-0813">Transport</keyword>
<dbReference type="Gene3D" id="3.90.76.10">
    <property type="entry name" value="Dipeptide-binding Protein, Domain 1"/>
    <property type="match status" value="1"/>
</dbReference>
<accession>A0A1F5JJJ5</accession>
<dbReference type="GO" id="GO:0043190">
    <property type="term" value="C:ATP-binding cassette (ABC) transporter complex"/>
    <property type="evidence" value="ECO:0007669"/>
    <property type="project" value="InterPro"/>
</dbReference>
<evidence type="ECO:0000259" key="5">
    <source>
        <dbReference type="Pfam" id="PF00496"/>
    </source>
</evidence>
<evidence type="ECO:0000256" key="4">
    <source>
        <dbReference type="SAM" id="Phobius"/>
    </source>
</evidence>
<name>A0A1F5JJJ5_9BACT</name>
<feature type="transmembrane region" description="Helical" evidence="4">
    <location>
        <begin position="21"/>
        <end position="39"/>
    </location>
</feature>
<comment type="caution">
    <text evidence="6">The sequence shown here is derived from an EMBL/GenBank/DDBJ whole genome shotgun (WGS) entry which is preliminary data.</text>
</comment>
<dbReference type="GO" id="GO:0015833">
    <property type="term" value="P:peptide transport"/>
    <property type="evidence" value="ECO:0007669"/>
    <property type="project" value="TreeGrafter"/>
</dbReference>
<dbReference type="GO" id="GO:0042597">
    <property type="term" value="C:periplasmic space"/>
    <property type="evidence" value="ECO:0007669"/>
    <property type="project" value="UniProtKB-ARBA"/>
</dbReference>
<gene>
    <name evidence="6" type="ORF">A2867_04190</name>
</gene>
<dbReference type="Gene3D" id="3.10.105.10">
    <property type="entry name" value="Dipeptide-binding Protein, Domain 3"/>
    <property type="match status" value="1"/>
</dbReference>
<dbReference type="Gene3D" id="3.40.190.10">
    <property type="entry name" value="Periplasmic binding protein-like II"/>
    <property type="match status" value="1"/>
</dbReference>
<keyword evidence="4" id="KW-0472">Membrane</keyword>
<dbReference type="AlphaFoldDB" id="A0A1F5JJJ5"/>
<dbReference type="PIRSF" id="PIRSF002741">
    <property type="entry name" value="MppA"/>
    <property type="match status" value="1"/>
</dbReference>
<proteinExistence type="inferred from homology"/>
<dbReference type="PANTHER" id="PTHR30290:SF9">
    <property type="entry name" value="OLIGOPEPTIDE-BINDING PROTEIN APPA"/>
    <property type="match status" value="1"/>
</dbReference>
<protein>
    <recommendedName>
        <fullName evidence="5">Solute-binding protein family 5 domain-containing protein</fullName>
    </recommendedName>
</protein>
<reference evidence="6 7" key="1">
    <citation type="journal article" date="2016" name="Nat. Commun.">
        <title>Thousands of microbial genomes shed light on interconnected biogeochemical processes in an aquifer system.</title>
        <authorList>
            <person name="Anantharaman K."/>
            <person name="Brown C.T."/>
            <person name="Hug L.A."/>
            <person name="Sharon I."/>
            <person name="Castelle C.J."/>
            <person name="Probst A.J."/>
            <person name="Thomas B.C."/>
            <person name="Singh A."/>
            <person name="Wilkins M.J."/>
            <person name="Karaoz U."/>
            <person name="Brodie E.L."/>
            <person name="Williams K.H."/>
            <person name="Hubbard S.S."/>
            <person name="Banfield J.F."/>
        </authorList>
    </citation>
    <scope>NUCLEOTIDE SEQUENCE [LARGE SCALE GENOMIC DNA]</scope>
</reference>